<gene>
    <name evidence="2" type="ORF">ENU21_02610</name>
</gene>
<accession>A0A7C4D4M7</accession>
<comment type="caution">
    <text evidence="2">The sequence shown here is derived from an EMBL/GenBank/DDBJ whole genome shotgun (WGS) entry which is preliminary data.</text>
</comment>
<reference evidence="2" key="1">
    <citation type="journal article" date="2020" name="mSystems">
        <title>Genome- and Community-Level Interaction Insights into Carbon Utilization and Element Cycling Functions of Hydrothermarchaeota in Hydrothermal Sediment.</title>
        <authorList>
            <person name="Zhou Z."/>
            <person name="Liu Y."/>
            <person name="Xu W."/>
            <person name="Pan J."/>
            <person name="Luo Z.H."/>
            <person name="Li M."/>
        </authorList>
    </citation>
    <scope>NUCLEOTIDE SEQUENCE</scope>
    <source>
        <strain evidence="2">SpSt-649</strain>
    </source>
</reference>
<feature type="transmembrane region" description="Helical" evidence="1">
    <location>
        <begin position="452"/>
        <end position="472"/>
    </location>
</feature>
<organism evidence="2">
    <name type="scientific">Thermofilum pendens</name>
    <dbReference type="NCBI Taxonomy" id="2269"/>
    <lineage>
        <taxon>Archaea</taxon>
        <taxon>Thermoproteota</taxon>
        <taxon>Thermoprotei</taxon>
        <taxon>Thermofilales</taxon>
        <taxon>Thermofilaceae</taxon>
        <taxon>Thermofilum</taxon>
    </lineage>
</organism>
<dbReference type="AlphaFoldDB" id="A0A7C4D4M7"/>
<name>A0A7C4D4M7_THEPE</name>
<keyword evidence="1" id="KW-1133">Transmembrane helix</keyword>
<proteinExistence type="predicted"/>
<evidence type="ECO:0000256" key="1">
    <source>
        <dbReference type="SAM" id="Phobius"/>
    </source>
</evidence>
<protein>
    <submittedName>
        <fullName evidence="2">Uncharacterized protein</fullName>
    </submittedName>
</protein>
<keyword evidence="1" id="KW-0472">Membrane</keyword>
<evidence type="ECO:0000313" key="2">
    <source>
        <dbReference type="EMBL" id="HGM46633.1"/>
    </source>
</evidence>
<keyword evidence="1" id="KW-0812">Transmembrane</keyword>
<sequence>MKSRNAFAASLFGLLLALLAGQTLAEAQPAELSVLAAIEKDGRIFFGGYLGRGYFRQPVLGVVKGGEVTLLALPGTGAILSVKPTPQGAVGFGFMVSEEWVPQAVAVLLNYDNSYAAFSVSANASFYGVDGIALDEDELILTGYVYASRYAGDSDVLSIRLSSSGLVKTYACYGSLGYPDLPRRVLRSGSLIVLVGETWAYNVSQSDVLVLVLDEGLRVKASYAVGGAGAETPEDAIVVDGDLVVVGTTTSDGYSGFAVRVSDVGGLVWLRSFKGFGSTFLVSVDYAGGVLKALGMTEVEEGVKVPVLLTLSEKYGWSFELSRVEVLEADNFKLMPVSARGGALFLWGNNSLFRVKDGAGKAWSMHPLNTTQLELLNHSQLAVSMERALYGWRSIPGIVEEKPCNVLLSVRPLEPTVTTFKWRETSLKVVAGEYKSKVELGTLVQRWLERNVPLLLLSPALVIFASLILAAFRRRRSYPKAVHVYR</sequence>
<dbReference type="EMBL" id="DTBQ01000073">
    <property type="protein sequence ID" value="HGM46633.1"/>
    <property type="molecule type" value="Genomic_DNA"/>
</dbReference>